<evidence type="ECO:0000256" key="1">
    <source>
        <dbReference type="ARBA" id="ARBA00010886"/>
    </source>
</evidence>
<comment type="similarity">
    <text evidence="1">Belongs to the protein kinase superfamily. NEK Ser/Thr protein kinase family. NIMA subfamily.</text>
</comment>
<dbReference type="Gene3D" id="3.30.200.20">
    <property type="entry name" value="Phosphorylase Kinase, domain 1"/>
    <property type="match status" value="1"/>
</dbReference>
<dbReference type="PANTHER" id="PTHR44899">
    <property type="entry name" value="CAMK FAMILY PROTEIN KINASE"/>
    <property type="match status" value="1"/>
</dbReference>
<dbReference type="AlphaFoldDB" id="A0A3L5TTT8"/>
<name>A0A3L5TTT8_MYTGA</name>
<evidence type="ECO:0000256" key="5">
    <source>
        <dbReference type="ARBA" id="ARBA00022741"/>
    </source>
</evidence>
<gene>
    <name evidence="11" type="ORF">AM593_09224</name>
</gene>
<feature type="non-terminal residue" evidence="11">
    <location>
        <position position="250"/>
    </location>
</feature>
<evidence type="ECO:0000256" key="4">
    <source>
        <dbReference type="ARBA" id="ARBA00022679"/>
    </source>
</evidence>
<evidence type="ECO:0000256" key="3">
    <source>
        <dbReference type="ARBA" id="ARBA00022527"/>
    </source>
</evidence>
<keyword evidence="12" id="KW-1185">Reference proteome</keyword>
<organism evidence="11 12">
    <name type="scientific">Mytilus galloprovincialis</name>
    <name type="common">Mediterranean mussel</name>
    <dbReference type="NCBI Taxonomy" id="29158"/>
    <lineage>
        <taxon>Eukaryota</taxon>
        <taxon>Metazoa</taxon>
        <taxon>Spiralia</taxon>
        <taxon>Lophotrochozoa</taxon>
        <taxon>Mollusca</taxon>
        <taxon>Bivalvia</taxon>
        <taxon>Autobranchia</taxon>
        <taxon>Pteriomorphia</taxon>
        <taxon>Mytilida</taxon>
        <taxon>Mytiloidea</taxon>
        <taxon>Mytilidae</taxon>
        <taxon>Mytilinae</taxon>
        <taxon>Mytilus</taxon>
    </lineage>
</organism>
<keyword evidence="3" id="KW-0723">Serine/threonine-protein kinase</keyword>
<dbReference type="Proteomes" id="UP000266721">
    <property type="component" value="Unassembled WGS sequence"/>
</dbReference>
<evidence type="ECO:0000256" key="8">
    <source>
        <dbReference type="ARBA" id="ARBA00047899"/>
    </source>
</evidence>
<accession>A0A3L5TTT8</accession>
<evidence type="ECO:0000256" key="7">
    <source>
        <dbReference type="ARBA" id="ARBA00022840"/>
    </source>
</evidence>
<sequence length="250" mass="28096">MSLKRYQYSLDSGVLCGTVLGPLLFLAYVNDKPETTTSPENKLFADDSLLYKTISSQAESDLLHKDLTSLENLINKWQISFNAKKCIVIKNRPRLGKGNFGTAFLVRDRRLKTRVAEGESDLKVLKEISVGELAPDETVDAVSEAKVLSKLNHPGIVKFHDSFIDGESFCIVTEYCEGGDLDAKINELAKSKKSLEEKTILDWFVQLVLAVHYMHTRRILHRDLKSRNIFLKGNMVKIGDFGISKILMGT</sequence>
<dbReference type="InterPro" id="IPR000719">
    <property type="entry name" value="Prot_kinase_dom"/>
</dbReference>
<dbReference type="EC" id="2.7.11.1" evidence="2"/>
<dbReference type="InterPro" id="IPR011009">
    <property type="entry name" value="Kinase-like_dom_sf"/>
</dbReference>
<protein>
    <recommendedName>
        <fullName evidence="2">non-specific serine/threonine protein kinase</fullName>
        <ecNumber evidence="2">2.7.11.1</ecNumber>
    </recommendedName>
</protein>
<feature type="domain" description="Protein kinase" evidence="10">
    <location>
        <begin position="89"/>
        <end position="250"/>
    </location>
</feature>
<dbReference type="InterPro" id="IPR051131">
    <property type="entry name" value="NEK_Ser/Thr_kinase_NIMA"/>
</dbReference>
<reference evidence="11 12" key="1">
    <citation type="journal article" date="2016" name="PLoS ONE">
        <title>A First Insight into the Genome of the Filter-Feeder Mussel Mytilus galloprovincialis.</title>
        <authorList>
            <person name="Murgarella M."/>
            <person name="Puiu D."/>
            <person name="Novoa B."/>
            <person name="Figueras A."/>
            <person name="Posada D."/>
            <person name="Canchaya C."/>
        </authorList>
    </citation>
    <scope>NUCLEOTIDE SEQUENCE [LARGE SCALE GENOMIC DNA]</scope>
    <source>
        <tissue evidence="11">Muscle</tissue>
    </source>
</reference>
<evidence type="ECO:0000256" key="2">
    <source>
        <dbReference type="ARBA" id="ARBA00012513"/>
    </source>
</evidence>
<dbReference type="InterPro" id="IPR008271">
    <property type="entry name" value="Ser/Thr_kinase_AS"/>
</dbReference>
<dbReference type="SUPFAM" id="SSF56112">
    <property type="entry name" value="Protein kinase-like (PK-like)"/>
    <property type="match status" value="1"/>
</dbReference>
<dbReference type="PROSITE" id="PS00108">
    <property type="entry name" value="PROTEIN_KINASE_ST"/>
    <property type="match status" value="1"/>
</dbReference>
<comment type="catalytic activity">
    <reaction evidence="8">
        <text>L-threonyl-[protein] + ATP = O-phospho-L-threonyl-[protein] + ADP + H(+)</text>
        <dbReference type="Rhea" id="RHEA:46608"/>
        <dbReference type="Rhea" id="RHEA-COMP:11060"/>
        <dbReference type="Rhea" id="RHEA-COMP:11605"/>
        <dbReference type="ChEBI" id="CHEBI:15378"/>
        <dbReference type="ChEBI" id="CHEBI:30013"/>
        <dbReference type="ChEBI" id="CHEBI:30616"/>
        <dbReference type="ChEBI" id="CHEBI:61977"/>
        <dbReference type="ChEBI" id="CHEBI:456216"/>
        <dbReference type="EC" id="2.7.11.1"/>
    </reaction>
</comment>
<dbReference type="GO" id="GO:0004674">
    <property type="term" value="F:protein serine/threonine kinase activity"/>
    <property type="evidence" value="ECO:0007669"/>
    <property type="project" value="UniProtKB-KW"/>
</dbReference>
<keyword evidence="5" id="KW-0547">Nucleotide-binding</keyword>
<dbReference type="PROSITE" id="PS50011">
    <property type="entry name" value="PROTEIN_KINASE_DOM"/>
    <property type="match status" value="1"/>
</dbReference>
<keyword evidence="7" id="KW-0067">ATP-binding</keyword>
<dbReference type="PANTHER" id="PTHR44899:SF8">
    <property type="entry name" value="NIMA-RELATED KINASE 11"/>
    <property type="match status" value="1"/>
</dbReference>
<evidence type="ECO:0000259" key="10">
    <source>
        <dbReference type="PROSITE" id="PS50011"/>
    </source>
</evidence>
<keyword evidence="6 11" id="KW-0418">Kinase</keyword>
<proteinExistence type="inferred from homology"/>
<dbReference type="Pfam" id="PF00069">
    <property type="entry name" value="Pkinase"/>
    <property type="match status" value="1"/>
</dbReference>
<dbReference type="EMBL" id="KV583450">
    <property type="protein sequence ID" value="OPL33352.1"/>
    <property type="molecule type" value="Genomic_DNA"/>
</dbReference>
<dbReference type="GO" id="GO:0005524">
    <property type="term" value="F:ATP binding"/>
    <property type="evidence" value="ECO:0007669"/>
    <property type="project" value="UniProtKB-KW"/>
</dbReference>
<keyword evidence="4" id="KW-0808">Transferase</keyword>
<dbReference type="SMR" id="A0A3L5TTT8"/>
<evidence type="ECO:0000256" key="9">
    <source>
        <dbReference type="ARBA" id="ARBA00048679"/>
    </source>
</evidence>
<evidence type="ECO:0000313" key="11">
    <source>
        <dbReference type="EMBL" id="OPL33352.1"/>
    </source>
</evidence>
<dbReference type="SMART" id="SM00220">
    <property type="entry name" value="S_TKc"/>
    <property type="match status" value="1"/>
</dbReference>
<comment type="caution">
    <text evidence="11">The sequence shown here is derived from an EMBL/GenBank/DDBJ whole genome shotgun (WGS) entry which is preliminary data.</text>
</comment>
<dbReference type="Gene3D" id="1.10.510.10">
    <property type="entry name" value="Transferase(Phosphotransferase) domain 1"/>
    <property type="match status" value="1"/>
</dbReference>
<comment type="catalytic activity">
    <reaction evidence="9">
        <text>L-seryl-[protein] + ATP = O-phospho-L-seryl-[protein] + ADP + H(+)</text>
        <dbReference type="Rhea" id="RHEA:17989"/>
        <dbReference type="Rhea" id="RHEA-COMP:9863"/>
        <dbReference type="Rhea" id="RHEA-COMP:11604"/>
        <dbReference type="ChEBI" id="CHEBI:15378"/>
        <dbReference type="ChEBI" id="CHEBI:29999"/>
        <dbReference type="ChEBI" id="CHEBI:30616"/>
        <dbReference type="ChEBI" id="CHEBI:83421"/>
        <dbReference type="ChEBI" id="CHEBI:456216"/>
        <dbReference type="EC" id="2.7.11.1"/>
    </reaction>
</comment>
<feature type="non-terminal residue" evidence="11">
    <location>
        <position position="1"/>
    </location>
</feature>
<evidence type="ECO:0000313" key="12">
    <source>
        <dbReference type="Proteomes" id="UP000266721"/>
    </source>
</evidence>
<evidence type="ECO:0000256" key="6">
    <source>
        <dbReference type="ARBA" id="ARBA00022777"/>
    </source>
</evidence>